<dbReference type="InterPro" id="IPR004089">
    <property type="entry name" value="MCPsignal_dom"/>
</dbReference>
<comment type="subcellular location">
    <subcellularLocation>
        <location evidence="1">Cell membrane</location>
    </subcellularLocation>
</comment>
<keyword evidence="4 6" id="KW-0807">Transducer</keyword>
<keyword evidence="11" id="KW-1185">Reference proteome</keyword>
<comment type="similarity">
    <text evidence="5">Belongs to the methyl-accepting chemotaxis (MCP) protein family.</text>
</comment>
<evidence type="ECO:0000256" key="2">
    <source>
        <dbReference type="ARBA" id="ARBA00022475"/>
    </source>
</evidence>
<organism evidence="10 11">
    <name type="scientific">Alkalihalophilus pseudofirmus (strain ATCC BAA-2126 / JCM 17055 / OF4)</name>
    <name type="common">Bacillus pseudofirmus</name>
    <dbReference type="NCBI Taxonomy" id="398511"/>
    <lineage>
        <taxon>Bacteria</taxon>
        <taxon>Bacillati</taxon>
        <taxon>Bacillota</taxon>
        <taxon>Bacilli</taxon>
        <taxon>Bacillales</taxon>
        <taxon>Bacillaceae</taxon>
        <taxon>Alkalihalophilus</taxon>
    </lineage>
</organism>
<evidence type="ECO:0000256" key="1">
    <source>
        <dbReference type="ARBA" id="ARBA00004236"/>
    </source>
</evidence>
<keyword evidence="7" id="KW-1133">Transmembrane helix</keyword>
<feature type="domain" description="HAMP" evidence="9">
    <location>
        <begin position="66"/>
        <end position="118"/>
    </location>
</feature>
<evidence type="ECO:0000259" key="9">
    <source>
        <dbReference type="PROSITE" id="PS50885"/>
    </source>
</evidence>
<dbReference type="eggNOG" id="COG0840">
    <property type="taxonomic scope" value="Bacteria"/>
</dbReference>
<gene>
    <name evidence="10" type="ordered locus">BpOF4_13025</name>
</gene>
<dbReference type="SUPFAM" id="SSF58104">
    <property type="entry name" value="Methyl-accepting chemotaxis protein (MCP) signaling domain"/>
    <property type="match status" value="1"/>
</dbReference>
<dbReference type="Proteomes" id="UP000001544">
    <property type="component" value="Chromosome"/>
</dbReference>
<evidence type="ECO:0000313" key="11">
    <source>
        <dbReference type="Proteomes" id="UP000001544"/>
    </source>
</evidence>
<dbReference type="CDD" id="cd11386">
    <property type="entry name" value="MCP_signal"/>
    <property type="match status" value="1"/>
</dbReference>
<dbReference type="PROSITE" id="PS50111">
    <property type="entry name" value="CHEMOTAXIS_TRANSDUC_2"/>
    <property type="match status" value="1"/>
</dbReference>
<dbReference type="KEGG" id="bpf:BpOF4_13025"/>
<dbReference type="RefSeq" id="WP_012958020.1">
    <property type="nucleotide sequence ID" value="NC_013791.2"/>
</dbReference>
<name>D3FXE5_ALKPO</name>
<evidence type="ECO:0000256" key="4">
    <source>
        <dbReference type="ARBA" id="ARBA00023224"/>
    </source>
</evidence>
<sequence>MKTFNISGIGPKLIGAIIVSLLISSPISAYLFSLIDQYVARNFAVYVNTLVTLIVTTTIILIFVRFILIRPLNRLQSAIRQASKGDLSVTIQNASKDEIGQLSMAFDEMMKDLRHLILKTNQTVGEVTGSSNQLNSVAEENSKAIEQITYAIQDVNTGAEEQVKRANELVDTARGVSAQMRESSLTIDKVSKFAVSTNEKAIEGNKLVVDTINQMNEIHHTVGSTSKVISTLEEKSKTIGEIVGLITGIADQTNLLALNATIEAARAGEHGRGFAIVAQEVRKLAEQSTGAGENIKKIIQDIQTETHQAVKLMEEGKEVVKKGIDKVNLTGNGFTGILKDIQLMKEQTNEMNVIIDQVNQQSINMTGKIEDVAVIAEQASSSIQTISASAEEQNASMEEISSSVSLLNNLAQDLSGELQQFKVN</sequence>
<dbReference type="GO" id="GO:0007165">
    <property type="term" value="P:signal transduction"/>
    <property type="evidence" value="ECO:0007669"/>
    <property type="project" value="UniProtKB-KW"/>
</dbReference>
<dbReference type="PANTHER" id="PTHR32089">
    <property type="entry name" value="METHYL-ACCEPTING CHEMOTAXIS PROTEIN MCPB"/>
    <property type="match status" value="1"/>
</dbReference>
<evidence type="ECO:0000313" key="10">
    <source>
        <dbReference type="EMBL" id="ADC50656.1"/>
    </source>
</evidence>
<dbReference type="PROSITE" id="PS50885">
    <property type="entry name" value="HAMP"/>
    <property type="match status" value="1"/>
</dbReference>
<dbReference type="SMART" id="SM00283">
    <property type="entry name" value="MA"/>
    <property type="match status" value="1"/>
</dbReference>
<evidence type="ECO:0000256" key="7">
    <source>
        <dbReference type="SAM" id="Phobius"/>
    </source>
</evidence>
<dbReference type="CDD" id="cd06225">
    <property type="entry name" value="HAMP"/>
    <property type="match status" value="1"/>
</dbReference>
<dbReference type="PANTHER" id="PTHR32089:SF114">
    <property type="entry name" value="METHYL-ACCEPTING CHEMOTAXIS PROTEIN MCPB"/>
    <property type="match status" value="1"/>
</dbReference>
<proteinExistence type="inferred from homology"/>
<accession>D3FXE5</accession>
<keyword evidence="3 7" id="KW-0472">Membrane</keyword>
<evidence type="ECO:0000256" key="3">
    <source>
        <dbReference type="ARBA" id="ARBA00023136"/>
    </source>
</evidence>
<dbReference type="Gene3D" id="6.10.340.10">
    <property type="match status" value="1"/>
</dbReference>
<dbReference type="Pfam" id="PF00015">
    <property type="entry name" value="MCPsignal"/>
    <property type="match status" value="1"/>
</dbReference>
<dbReference type="SMART" id="SM00304">
    <property type="entry name" value="HAMP"/>
    <property type="match status" value="1"/>
</dbReference>
<reference evidence="10 11" key="1">
    <citation type="journal article" date="2011" name="Environ. Microbiol.">
        <title>Genome of alkaliphilic Bacillus pseudofirmus OF4 reveals adaptations that support the ability to grow in an external pH range from 7.5 to 11.4.</title>
        <authorList>
            <person name="Janto B."/>
            <person name="Ahmed A."/>
            <person name="Ito M."/>
            <person name="Liu J."/>
            <person name="Hicks D.B."/>
            <person name="Pagni S."/>
            <person name="Fackelmayer O.J."/>
            <person name="Smith T.A."/>
            <person name="Earl J."/>
            <person name="Elbourne L.D."/>
            <person name="Hassan K."/>
            <person name="Paulsen I.T."/>
            <person name="Kolsto A.B."/>
            <person name="Tourasse N.J."/>
            <person name="Ehrlich G.D."/>
            <person name="Boissy R."/>
            <person name="Ivey D.M."/>
            <person name="Li G."/>
            <person name="Xue Y."/>
            <person name="Ma Y."/>
            <person name="Hu F.Z."/>
            <person name="Krulwich T.A."/>
        </authorList>
    </citation>
    <scope>NUCLEOTIDE SEQUENCE [LARGE SCALE GENOMIC DNA]</scope>
    <source>
        <strain evidence="11">ATCC BAA-2126 / JCM 17055 / OF4</strain>
    </source>
</reference>
<protein>
    <submittedName>
        <fullName evidence="10">Methyl-accepting chemotaxis protein</fullName>
    </submittedName>
</protein>
<evidence type="ECO:0000256" key="5">
    <source>
        <dbReference type="ARBA" id="ARBA00029447"/>
    </source>
</evidence>
<evidence type="ECO:0000256" key="6">
    <source>
        <dbReference type="PROSITE-ProRule" id="PRU00284"/>
    </source>
</evidence>
<keyword evidence="7" id="KW-0812">Transmembrane</keyword>
<feature type="transmembrane region" description="Helical" evidence="7">
    <location>
        <begin position="44"/>
        <end position="68"/>
    </location>
</feature>
<evidence type="ECO:0000259" key="8">
    <source>
        <dbReference type="PROSITE" id="PS50111"/>
    </source>
</evidence>
<feature type="transmembrane region" description="Helical" evidence="7">
    <location>
        <begin position="12"/>
        <end position="32"/>
    </location>
</feature>
<dbReference type="InterPro" id="IPR003660">
    <property type="entry name" value="HAMP_dom"/>
</dbReference>
<feature type="domain" description="Methyl-accepting transducer" evidence="8">
    <location>
        <begin position="137"/>
        <end position="387"/>
    </location>
</feature>
<dbReference type="Gene3D" id="1.10.287.950">
    <property type="entry name" value="Methyl-accepting chemotaxis protein"/>
    <property type="match status" value="1"/>
</dbReference>
<dbReference type="AlphaFoldDB" id="D3FXE5"/>
<dbReference type="Pfam" id="PF00672">
    <property type="entry name" value="HAMP"/>
    <property type="match status" value="1"/>
</dbReference>
<dbReference type="GO" id="GO:0005886">
    <property type="term" value="C:plasma membrane"/>
    <property type="evidence" value="ECO:0007669"/>
    <property type="project" value="UniProtKB-SubCell"/>
</dbReference>
<keyword evidence="2" id="KW-1003">Cell membrane</keyword>
<dbReference type="HOGENOM" id="CLU_000445_107_18_9"/>
<dbReference type="STRING" id="398511.BpOF4_13025"/>
<dbReference type="EMBL" id="CP001878">
    <property type="protein sequence ID" value="ADC50656.1"/>
    <property type="molecule type" value="Genomic_DNA"/>
</dbReference>